<evidence type="ECO:0000313" key="3">
    <source>
        <dbReference type="EMBL" id="GFK94343.1"/>
    </source>
</evidence>
<protein>
    <recommendedName>
        <fullName evidence="2">YCII-related domain-containing protein</fullName>
    </recommendedName>
</protein>
<feature type="domain" description="YCII-related" evidence="2">
    <location>
        <begin position="9"/>
        <end position="86"/>
    </location>
</feature>
<reference evidence="3 4" key="1">
    <citation type="submission" date="2020-04" db="EMBL/GenBank/DDBJ databases">
        <authorList>
            <consortium name="Desulfovibrio sp. FSS-1 genome sequencing consortium"/>
            <person name="Shimoshige H."/>
            <person name="Kobayashi H."/>
            <person name="Maekawa T."/>
        </authorList>
    </citation>
    <scope>NUCLEOTIDE SEQUENCE [LARGE SCALE GENOMIC DNA]</scope>
    <source>
        <strain evidence="3 4">SIID29052-01</strain>
    </source>
</reference>
<dbReference type="InterPro" id="IPR011008">
    <property type="entry name" value="Dimeric_a/b-barrel"/>
</dbReference>
<accession>A0A6V8LP47</accession>
<name>A0A6V8LP47_9BACT</name>
<dbReference type="InterPro" id="IPR005545">
    <property type="entry name" value="YCII"/>
</dbReference>
<dbReference type="EMBL" id="BLTE01000009">
    <property type="protein sequence ID" value="GFK94343.1"/>
    <property type="molecule type" value="Genomic_DNA"/>
</dbReference>
<dbReference type="Pfam" id="PF03795">
    <property type="entry name" value="YCII"/>
    <property type="match status" value="1"/>
</dbReference>
<reference evidence="3 4" key="2">
    <citation type="submission" date="2020-05" db="EMBL/GenBank/DDBJ databases">
        <title>Draft genome sequence of Desulfovibrio sp. strainFSS-1.</title>
        <authorList>
            <person name="Shimoshige H."/>
            <person name="Kobayashi H."/>
            <person name="Maekawa T."/>
        </authorList>
    </citation>
    <scope>NUCLEOTIDE SEQUENCE [LARGE SCALE GENOMIC DNA]</scope>
    <source>
        <strain evidence="3 4">SIID29052-01</strain>
    </source>
</reference>
<keyword evidence="4" id="KW-1185">Reference proteome</keyword>
<dbReference type="AlphaFoldDB" id="A0A6V8LP47"/>
<dbReference type="RefSeq" id="WP_173084324.1">
    <property type="nucleotide sequence ID" value="NZ_BLTE01000009.1"/>
</dbReference>
<dbReference type="SUPFAM" id="SSF54909">
    <property type="entry name" value="Dimeric alpha+beta barrel"/>
    <property type="match status" value="1"/>
</dbReference>
<comment type="similarity">
    <text evidence="1">Belongs to the YciI family.</text>
</comment>
<evidence type="ECO:0000256" key="1">
    <source>
        <dbReference type="ARBA" id="ARBA00007689"/>
    </source>
</evidence>
<gene>
    <name evidence="3" type="ORF">NNJEOMEG_02187</name>
</gene>
<dbReference type="Proteomes" id="UP000494245">
    <property type="component" value="Unassembled WGS sequence"/>
</dbReference>
<sequence length="97" mass="10766">MQADQTYLMLFEPNRPDFLQTMTDEERSVMTAHGAHCRELAAQGRVVLLGVCTDGAYGVLVFRAQSPEESRAFFEADPAVRAGIVTPRLHPFQVAMP</sequence>
<proteinExistence type="inferred from homology"/>
<evidence type="ECO:0000313" key="4">
    <source>
        <dbReference type="Proteomes" id="UP000494245"/>
    </source>
</evidence>
<comment type="caution">
    <text evidence="3">The sequence shown here is derived from an EMBL/GenBank/DDBJ whole genome shotgun (WGS) entry which is preliminary data.</text>
</comment>
<dbReference type="Gene3D" id="3.30.70.1060">
    <property type="entry name" value="Dimeric alpha+beta barrel"/>
    <property type="match status" value="1"/>
</dbReference>
<organism evidence="3 4">
    <name type="scientific">Fundidesulfovibrio magnetotacticus</name>
    <dbReference type="NCBI Taxonomy" id="2730080"/>
    <lineage>
        <taxon>Bacteria</taxon>
        <taxon>Pseudomonadati</taxon>
        <taxon>Thermodesulfobacteriota</taxon>
        <taxon>Desulfovibrionia</taxon>
        <taxon>Desulfovibrionales</taxon>
        <taxon>Desulfovibrionaceae</taxon>
        <taxon>Fundidesulfovibrio</taxon>
    </lineage>
</organism>
<evidence type="ECO:0000259" key="2">
    <source>
        <dbReference type="Pfam" id="PF03795"/>
    </source>
</evidence>